<dbReference type="AlphaFoldDB" id="A0A2P2C187"/>
<feature type="region of interest" description="Disordered" evidence="1">
    <location>
        <begin position="84"/>
        <end position="103"/>
    </location>
</feature>
<feature type="region of interest" description="Disordered" evidence="1">
    <location>
        <begin position="1"/>
        <end position="25"/>
    </location>
</feature>
<evidence type="ECO:0000313" key="2">
    <source>
        <dbReference type="EMBL" id="CUR55775.1"/>
    </source>
</evidence>
<feature type="compositionally biased region" description="Basic and acidic residues" evidence="1">
    <location>
        <begin position="84"/>
        <end position="94"/>
    </location>
</feature>
<sequence>MQNDSKGPSETDPSSPVDDEQAPWGAAARTLELAALTADRLVAEAKEEAESLLLDAKTSAHAIVEASRREADQVTAELARTKEAQAAELDRERSTALAGLSDEKSALEKQVDTLRQLENRHRSHLRNHLTEQLSLLDTTLPGPPTAT</sequence>
<reference evidence="2" key="1">
    <citation type="submission" date="2015-08" db="EMBL/GenBank/DDBJ databases">
        <authorList>
            <person name="Babu N.S."/>
            <person name="Beckwith C.J."/>
            <person name="Beseler K.G."/>
            <person name="Brison A."/>
            <person name="Carone J.V."/>
            <person name="Caskin T.P."/>
            <person name="Diamond M."/>
            <person name="Durham M.E."/>
            <person name="Foxe J.M."/>
            <person name="Go M."/>
            <person name="Henderson B.A."/>
            <person name="Jones I.B."/>
            <person name="McGettigan J.A."/>
            <person name="Micheletti S.J."/>
            <person name="Nasrallah M.E."/>
            <person name="Ortiz D."/>
            <person name="Piller C.R."/>
            <person name="Privatt S.R."/>
            <person name="Schneider S.L."/>
            <person name="Sharp S."/>
            <person name="Smith T.C."/>
            <person name="Stanton J.D."/>
            <person name="Ullery H.E."/>
            <person name="Wilson R.J."/>
            <person name="Serrano M.G."/>
            <person name="Buck G."/>
            <person name="Lee V."/>
            <person name="Wang Y."/>
            <person name="Carvalho R."/>
            <person name="Voegtly L."/>
            <person name="Shi R."/>
            <person name="Duckworth R."/>
            <person name="Johnson A."/>
            <person name="Loviza R."/>
            <person name="Walstead R."/>
            <person name="Shah Z."/>
            <person name="Kiflezghi M."/>
            <person name="Wade K."/>
            <person name="Ball S.L."/>
            <person name="Bradley K.W."/>
            <person name="Asai D.J."/>
            <person name="Bowman C.A."/>
            <person name="Russell D.A."/>
            <person name="Pope W.H."/>
            <person name="Jacobs-Sera D."/>
            <person name="Hendrix R.W."/>
            <person name="Hatfull G.F."/>
        </authorList>
    </citation>
    <scope>NUCLEOTIDE SEQUENCE</scope>
</reference>
<protein>
    <submittedName>
        <fullName evidence="2">Uncharacterized protein</fullName>
    </submittedName>
</protein>
<gene>
    <name evidence="2" type="ORF">NOCA2300007</name>
</gene>
<accession>A0A2P2C187</accession>
<feature type="compositionally biased region" description="Polar residues" evidence="1">
    <location>
        <begin position="1"/>
        <end position="14"/>
    </location>
</feature>
<dbReference type="EMBL" id="CZKA01000024">
    <property type="protein sequence ID" value="CUR55775.1"/>
    <property type="molecule type" value="Genomic_DNA"/>
</dbReference>
<proteinExistence type="predicted"/>
<name>A0A2P2C187_9ZZZZ</name>
<feature type="region of interest" description="Disordered" evidence="1">
    <location>
        <begin position="122"/>
        <end position="147"/>
    </location>
</feature>
<organism evidence="2">
    <name type="scientific">metagenome</name>
    <dbReference type="NCBI Taxonomy" id="256318"/>
    <lineage>
        <taxon>unclassified sequences</taxon>
        <taxon>metagenomes</taxon>
    </lineage>
</organism>
<evidence type="ECO:0000256" key="1">
    <source>
        <dbReference type="SAM" id="MobiDB-lite"/>
    </source>
</evidence>